<dbReference type="SUPFAM" id="SSF51735">
    <property type="entry name" value="NAD(P)-binding Rossmann-fold domains"/>
    <property type="match status" value="1"/>
</dbReference>
<dbReference type="Proteomes" id="UP000193427">
    <property type="component" value="Chromosome"/>
</dbReference>
<sequence>MVGGGEGAFIGNVHRIAARLDDEWSLVAGALSSDAARARSSAAALRLDPERSYTDFTEMARREAERHRVSGDGIDAVAIVTPNHLHAPVAHAFLDAGIDVICDKPLALTLDEGRLLATKARDTGRFFGVTYNYSGYPMVRRARALVRDGRLGALRAIQVEYAQDWLGEAIEAAGHKQAAWRTDPALSGHAGCLGDIGTHAYHLACFVTGLTARSVSAELSTFVAGRQVDDHVQAMLRFDHGVRGTLWASQVASGAANGLRLRVHGDRASLEFDQQRPDELLLRDQGGDETRLRRGRTPAGPTEHLRLPGGHPEGFIEAFAQLYRDAAQVIRARRSGDAAPAAAADLSTVDDGVRGLAFVAATLRSSAASGQWTPIEADR</sequence>
<evidence type="ECO:0000259" key="1">
    <source>
        <dbReference type="Pfam" id="PF01408"/>
    </source>
</evidence>
<dbReference type="Pfam" id="PF22725">
    <property type="entry name" value="GFO_IDH_MocA_C3"/>
    <property type="match status" value="1"/>
</dbReference>
<dbReference type="EMBL" id="CP015118">
    <property type="protein sequence ID" value="ARN19653.1"/>
    <property type="molecule type" value="Genomic_DNA"/>
</dbReference>
<name>A0A1W6L5V8_9BURK</name>
<evidence type="ECO:0000313" key="4">
    <source>
        <dbReference type="Proteomes" id="UP000193427"/>
    </source>
</evidence>
<dbReference type="Gene3D" id="3.40.50.720">
    <property type="entry name" value="NAD(P)-binding Rossmann-like Domain"/>
    <property type="match status" value="1"/>
</dbReference>
<evidence type="ECO:0000313" key="3">
    <source>
        <dbReference type="EMBL" id="ARN19653.1"/>
    </source>
</evidence>
<dbReference type="InterPro" id="IPR051317">
    <property type="entry name" value="Gfo/Idh/MocA_oxidoreduct"/>
</dbReference>
<dbReference type="InterPro" id="IPR055170">
    <property type="entry name" value="GFO_IDH_MocA-like_dom"/>
</dbReference>
<feature type="domain" description="GFO/IDH/MocA-like oxidoreductase" evidence="2">
    <location>
        <begin position="139"/>
        <end position="271"/>
    </location>
</feature>
<reference evidence="3 4" key="1">
    <citation type="submission" date="2016-04" db="EMBL/GenBank/DDBJ databases">
        <title>Complete genome sequence of natural rubber-degrading, novel Gram-negative bacterium, Rhizobacter gummiphilus strain NS21.</title>
        <authorList>
            <person name="Tabata M."/>
            <person name="Kasai D."/>
            <person name="Fukuda M."/>
        </authorList>
    </citation>
    <scope>NUCLEOTIDE SEQUENCE [LARGE SCALE GENOMIC DNA]</scope>
    <source>
        <strain evidence="3 4">NS21</strain>
    </source>
</reference>
<dbReference type="Gene3D" id="3.30.360.10">
    <property type="entry name" value="Dihydrodipicolinate Reductase, domain 2"/>
    <property type="match status" value="1"/>
</dbReference>
<dbReference type="OrthoDB" id="9801953at2"/>
<dbReference type="AlphaFoldDB" id="A0A1W6L5V8"/>
<dbReference type="Pfam" id="PF01408">
    <property type="entry name" value="GFO_IDH_MocA"/>
    <property type="match status" value="1"/>
</dbReference>
<dbReference type="GO" id="GO:0000166">
    <property type="term" value="F:nucleotide binding"/>
    <property type="evidence" value="ECO:0007669"/>
    <property type="project" value="InterPro"/>
</dbReference>
<accession>A0A1W6L5V8</accession>
<dbReference type="InterPro" id="IPR000683">
    <property type="entry name" value="Gfo/Idh/MocA-like_OxRdtase_N"/>
</dbReference>
<organism evidence="3 4">
    <name type="scientific">Piscinibacter gummiphilus</name>
    <dbReference type="NCBI Taxonomy" id="946333"/>
    <lineage>
        <taxon>Bacteria</taxon>
        <taxon>Pseudomonadati</taxon>
        <taxon>Pseudomonadota</taxon>
        <taxon>Betaproteobacteria</taxon>
        <taxon>Burkholderiales</taxon>
        <taxon>Sphaerotilaceae</taxon>
        <taxon>Piscinibacter</taxon>
    </lineage>
</organism>
<gene>
    <name evidence="3" type="ORF">A4W93_06850</name>
</gene>
<dbReference type="KEGG" id="rgu:A4W93_06850"/>
<dbReference type="InterPro" id="IPR036291">
    <property type="entry name" value="NAD(P)-bd_dom_sf"/>
</dbReference>
<keyword evidence="4" id="KW-1185">Reference proteome</keyword>
<proteinExistence type="predicted"/>
<evidence type="ECO:0000259" key="2">
    <source>
        <dbReference type="Pfam" id="PF22725"/>
    </source>
</evidence>
<feature type="domain" description="Gfo/Idh/MocA-like oxidoreductase N-terminal" evidence="1">
    <location>
        <begin position="7"/>
        <end position="130"/>
    </location>
</feature>
<dbReference type="PANTHER" id="PTHR43708:SF3">
    <property type="entry name" value="OXIDOREDUCTASE"/>
    <property type="match status" value="1"/>
</dbReference>
<dbReference type="STRING" id="946333.A4W93_06850"/>
<protein>
    <submittedName>
        <fullName evidence="3">Oxidoreductase</fullName>
    </submittedName>
</protein>
<dbReference type="SUPFAM" id="SSF55347">
    <property type="entry name" value="Glyceraldehyde-3-phosphate dehydrogenase-like, C-terminal domain"/>
    <property type="match status" value="1"/>
</dbReference>
<dbReference type="PANTHER" id="PTHR43708">
    <property type="entry name" value="CONSERVED EXPRESSED OXIDOREDUCTASE (EUROFUNG)"/>
    <property type="match status" value="1"/>
</dbReference>